<organism evidence="3 4">
    <name type="scientific">Xanthobacter dioxanivorans</name>
    <dbReference type="NCBI Taxonomy" id="2528964"/>
    <lineage>
        <taxon>Bacteria</taxon>
        <taxon>Pseudomonadati</taxon>
        <taxon>Pseudomonadota</taxon>
        <taxon>Alphaproteobacteria</taxon>
        <taxon>Hyphomicrobiales</taxon>
        <taxon>Xanthobacteraceae</taxon>
        <taxon>Xanthobacter</taxon>
    </lineage>
</organism>
<dbReference type="KEGG" id="xdi:EZH22_15060"/>
<evidence type="ECO:0000313" key="4">
    <source>
        <dbReference type="Proteomes" id="UP000596427"/>
    </source>
</evidence>
<comment type="similarity">
    <text evidence="1">Belongs to the 4-hydroxybenzoyl-CoA thioesterase family.</text>
</comment>
<keyword evidence="2" id="KW-0378">Hydrolase</keyword>
<dbReference type="GO" id="GO:0047617">
    <property type="term" value="F:fatty acyl-CoA hydrolase activity"/>
    <property type="evidence" value="ECO:0007669"/>
    <property type="project" value="TreeGrafter"/>
</dbReference>
<dbReference type="PANTHER" id="PTHR31793:SF27">
    <property type="entry name" value="NOVEL THIOESTERASE SUPERFAMILY DOMAIN AND SAPOSIN A-TYPE DOMAIN CONTAINING PROTEIN (0610012H03RIK)"/>
    <property type="match status" value="1"/>
</dbReference>
<dbReference type="Pfam" id="PF13279">
    <property type="entry name" value="4HBT_2"/>
    <property type="match status" value="1"/>
</dbReference>
<protein>
    <submittedName>
        <fullName evidence="3">Acyl-CoA thioesterase</fullName>
    </submittedName>
</protein>
<dbReference type="EMBL" id="CP063362">
    <property type="protein sequence ID" value="QRG04513.1"/>
    <property type="molecule type" value="Genomic_DNA"/>
</dbReference>
<dbReference type="Gene3D" id="3.10.129.10">
    <property type="entry name" value="Hotdog Thioesterase"/>
    <property type="match status" value="1"/>
</dbReference>
<reference evidence="3 4" key="1">
    <citation type="submission" date="2020-10" db="EMBL/GenBank/DDBJ databases">
        <title>Degradation of 1,4-Dioxane by Xanthobacter sp. YN2, via a Novel Group-2 Soluble Di-Iron Monooxygenase.</title>
        <authorList>
            <person name="Ma F."/>
            <person name="Wang Y."/>
            <person name="Yang J."/>
            <person name="Guo H."/>
            <person name="Su D."/>
            <person name="Yu L."/>
        </authorList>
    </citation>
    <scope>NUCLEOTIDE SEQUENCE [LARGE SCALE GENOMIC DNA]</scope>
    <source>
        <strain evidence="3 4">YN2</strain>
    </source>
</reference>
<gene>
    <name evidence="3" type="ORF">EZH22_15060</name>
</gene>
<dbReference type="AlphaFoldDB" id="A0A974PJ45"/>
<proteinExistence type="inferred from homology"/>
<dbReference type="InterPro" id="IPR050563">
    <property type="entry name" value="4-hydroxybenzoyl-CoA_TE"/>
</dbReference>
<dbReference type="SUPFAM" id="SSF54637">
    <property type="entry name" value="Thioesterase/thiol ester dehydrase-isomerase"/>
    <property type="match status" value="1"/>
</dbReference>
<dbReference type="RefSeq" id="WP_203191390.1">
    <property type="nucleotide sequence ID" value="NZ_CP063362.1"/>
</dbReference>
<evidence type="ECO:0000256" key="1">
    <source>
        <dbReference type="ARBA" id="ARBA00005953"/>
    </source>
</evidence>
<dbReference type="InterPro" id="IPR029069">
    <property type="entry name" value="HotDog_dom_sf"/>
</dbReference>
<dbReference type="Proteomes" id="UP000596427">
    <property type="component" value="Chromosome"/>
</dbReference>
<sequence length="148" mass="15949">MSARARPPLPRLEDFPVKAVDTIRYGDTDKLGHVNNAVFSTFLETGRTRVLLDAGRPIAPAGAGFVIARLVLDYIAEMHWPGQVEIGTGVTAIGRSSVTMRQALFQNGACTATAETVIVLFDMAHRRPLPLPEASRALLGELLPRTGS</sequence>
<evidence type="ECO:0000313" key="3">
    <source>
        <dbReference type="EMBL" id="QRG04513.1"/>
    </source>
</evidence>
<dbReference type="CDD" id="cd00586">
    <property type="entry name" value="4HBT"/>
    <property type="match status" value="1"/>
</dbReference>
<keyword evidence="4" id="KW-1185">Reference proteome</keyword>
<accession>A0A974PJ45</accession>
<dbReference type="PANTHER" id="PTHR31793">
    <property type="entry name" value="4-HYDROXYBENZOYL-COA THIOESTERASE FAMILY MEMBER"/>
    <property type="match status" value="1"/>
</dbReference>
<evidence type="ECO:0000256" key="2">
    <source>
        <dbReference type="ARBA" id="ARBA00022801"/>
    </source>
</evidence>
<name>A0A974PJ45_9HYPH</name>